<dbReference type="Gene3D" id="3.40.30.10">
    <property type="entry name" value="Glutaredoxin"/>
    <property type="match status" value="1"/>
</dbReference>
<dbReference type="InterPro" id="IPR029760">
    <property type="entry name" value="GPX_CS"/>
</dbReference>
<dbReference type="InterPro" id="IPR029759">
    <property type="entry name" value="GPX_AS"/>
</dbReference>
<protein>
    <recommendedName>
        <fullName evidence="7">Glutathione peroxidase</fullName>
    </recommendedName>
</protein>
<evidence type="ECO:0000256" key="1">
    <source>
        <dbReference type="ARBA" id="ARBA00006926"/>
    </source>
</evidence>
<keyword evidence="2 7" id="KW-0575">Peroxidase</keyword>
<dbReference type="InterPro" id="IPR036249">
    <property type="entry name" value="Thioredoxin-like_sf"/>
</dbReference>
<evidence type="ECO:0000313" key="9">
    <source>
        <dbReference type="EMBL" id="KAL3517549.1"/>
    </source>
</evidence>
<dbReference type="SUPFAM" id="SSF52833">
    <property type="entry name" value="Thioredoxin-like"/>
    <property type="match status" value="1"/>
</dbReference>
<proteinExistence type="inferred from homology"/>
<dbReference type="PROSITE" id="PS00763">
    <property type="entry name" value="GLUTATHIONE_PEROXID_2"/>
    <property type="match status" value="1"/>
</dbReference>
<dbReference type="PROSITE" id="PS00460">
    <property type="entry name" value="GLUTATHIONE_PEROXID_1"/>
    <property type="match status" value="1"/>
</dbReference>
<dbReference type="PANTHER" id="PTHR11592">
    <property type="entry name" value="GLUTATHIONE PEROXIDASE"/>
    <property type="match status" value="1"/>
</dbReference>
<evidence type="ECO:0000313" key="10">
    <source>
        <dbReference type="Proteomes" id="UP001630127"/>
    </source>
</evidence>
<dbReference type="AlphaFoldDB" id="A0ABD2ZEN1"/>
<evidence type="ECO:0000256" key="5">
    <source>
        <dbReference type="ARBA" id="ARBA00037287"/>
    </source>
</evidence>
<accession>A0ABD2ZEN1</accession>
<feature type="domain" description="Thioredoxin" evidence="8">
    <location>
        <begin position="6"/>
        <end position="168"/>
    </location>
</feature>
<sequence>MGSAPSVPQKSIHEFTVKDSRGKDVELSIYSGKVLLVVNVASKCGFANSNYTQLTELYNKYKDKGFEILAFPCNQFLKQEPGTSEEAEQFACARFKAECPIFSKVRVNGPNAAPVYNFLKASKGGFFGSRIKWNFTKFLVDEEGRVIRRYGTSTSPLSIEADIQKALGDT</sequence>
<dbReference type="GO" id="GO:0047066">
    <property type="term" value="F:phospholipid-hydroperoxide glutathione peroxidase activity"/>
    <property type="evidence" value="ECO:0007669"/>
    <property type="project" value="UniProtKB-EC"/>
</dbReference>
<evidence type="ECO:0000256" key="2">
    <source>
        <dbReference type="ARBA" id="ARBA00022559"/>
    </source>
</evidence>
<dbReference type="EMBL" id="JBJUIK010000009">
    <property type="protein sequence ID" value="KAL3517549.1"/>
    <property type="molecule type" value="Genomic_DNA"/>
</dbReference>
<comment type="function">
    <text evidence="5">Protects cells and enzymes from oxidative damage, by catalyzing the reduction of hydrogen peroxide, lipid peroxides and organic hydroperoxide, by glutathione.</text>
</comment>
<dbReference type="InterPro" id="IPR000889">
    <property type="entry name" value="Glutathione_peroxidase"/>
</dbReference>
<dbReference type="CDD" id="cd00340">
    <property type="entry name" value="GSH_Peroxidase"/>
    <property type="match status" value="1"/>
</dbReference>
<dbReference type="PANTHER" id="PTHR11592:SF17">
    <property type="entry name" value="GLUTATHIONE PEROXIDASE 5-RELATED"/>
    <property type="match status" value="1"/>
</dbReference>
<dbReference type="PROSITE" id="PS51355">
    <property type="entry name" value="GLUTATHIONE_PEROXID_3"/>
    <property type="match status" value="1"/>
</dbReference>
<dbReference type="PRINTS" id="PR01011">
    <property type="entry name" value="GLUTPROXDASE"/>
</dbReference>
<evidence type="ECO:0000259" key="8">
    <source>
        <dbReference type="PROSITE" id="PS51352"/>
    </source>
</evidence>
<evidence type="ECO:0000256" key="3">
    <source>
        <dbReference type="ARBA" id="ARBA00023002"/>
    </source>
</evidence>
<evidence type="ECO:0000256" key="7">
    <source>
        <dbReference type="RuleBase" id="RU000499"/>
    </source>
</evidence>
<keyword evidence="10" id="KW-1185">Reference proteome</keyword>
<organism evidence="9 10">
    <name type="scientific">Cinchona calisaya</name>
    <dbReference type="NCBI Taxonomy" id="153742"/>
    <lineage>
        <taxon>Eukaryota</taxon>
        <taxon>Viridiplantae</taxon>
        <taxon>Streptophyta</taxon>
        <taxon>Embryophyta</taxon>
        <taxon>Tracheophyta</taxon>
        <taxon>Spermatophyta</taxon>
        <taxon>Magnoliopsida</taxon>
        <taxon>eudicotyledons</taxon>
        <taxon>Gunneridae</taxon>
        <taxon>Pentapetalae</taxon>
        <taxon>asterids</taxon>
        <taxon>lamiids</taxon>
        <taxon>Gentianales</taxon>
        <taxon>Rubiaceae</taxon>
        <taxon>Cinchonoideae</taxon>
        <taxon>Cinchoneae</taxon>
        <taxon>Cinchona</taxon>
    </lineage>
</organism>
<dbReference type="Proteomes" id="UP001630127">
    <property type="component" value="Unassembled WGS sequence"/>
</dbReference>
<keyword evidence="3 7" id="KW-0560">Oxidoreductase</keyword>
<name>A0ABD2ZEN1_9GENT</name>
<reference evidence="9 10" key="1">
    <citation type="submission" date="2024-11" db="EMBL/GenBank/DDBJ databases">
        <title>A near-complete genome assembly of Cinchona calisaya.</title>
        <authorList>
            <person name="Lian D.C."/>
            <person name="Zhao X.W."/>
            <person name="Wei L."/>
        </authorList>
    </citation>
    <scope>NUCLEOTIDE SEQUENCE [LARGE SCALE GENOMIC DNA]</scope>
    <source>
        <tissue evidence="9">Nenye</tissue>
    </source>
</reference>
<comment type="catalytic activity">
    <reaction evidence="4">
        <text>a hydroperoxy polyunsaturated fatty acid + 2 glutathione = a hydroxy polyunsaturated fatty acid + glutathione disulfide + H2O</text>
        <dbReference type="Rhea" id="RHEA:19057"/>
        <dbReference type="ChEBI" id="CHEBI:15377"/>
        <dbReference type="ChEBI" id="CHEBI:57925"/>
        <dbReference type="ChEBI" id="CHEBI:58297"/>
        <dbReference type="ChEBI" id="CHEBI:131871"/>
        <dbReference type="ChEBI" id="CHEBI:134019"/>
        <dbReference type="EC" id="1.11.1.12"/>
    </reaction>
</comment>
<dbReference type="Pfam" id="PF00255">
    <property type="entry name" value="GSHPx"/>
    <property type="match status" value="1"/>
</dbReference>
<dbReference type="FunFam" id="3.40.30.10:FF:000025">
    <property type="entry name" value="Glutathione peroxidase"/>
    <property type="match status" value="1"/>
</dbReference>
<evidence type="ECO:0000256" key="4">
    <source>
        <dbReference type="ARBA" id="ARBA00036974"/>
    </source>
</evidence>
<dbReference type="PROSITE" id="PS51352">
    <property type="entry name" value="THIOREDOXIN_2"/>
    <property type="match status" value="1"/>
</dbReference>
<comment type="similarity">
    <text evidence="1 7">Belongs to the glutathione peroxidase family.</text>
</comment>
<evidence type="ECO:0000256" key="6">
    <source>
        <dbReference type="PIRSR" id="PIRSR000303-1"/>
    </source>
</evidence>
<feature type="active site" evidence="6">
    <location>
        <position position="44"/>
    </location>
</feature>
<dbReference type="InterPro" id="IPR013766">
    <property type="entry name" value="Thioredoxin_domain"/>
</dbReference>
<gene>
    <name evidence="9" type="ORF">ACH5RR_020138</name>
</gene>
<dbReference type="PIRSF" id="PIRSF000303">
    <property type="entry name" value="Glutathion_perox"/>
    <property type="match status" value="1"/>
</dbReference>
<comment type="caution">
    <text evidence="9">The sequence shown here is derived from an EMBL/GenBank/DDBJ whole genome shotgun (WGS) entry which is preliminary data.</text>
</comment>